<keyword evidence="3" id="KW-1185">Reference proteome</keyword>
<evidence type="ECO:0000313" key="2">
    <source>
        <dbReference type="EMBL" id="WGW03113.1"/>
    </source>
</evidence>
<dbReference type="Gene3D" id="1.10.510.10">
    <property type="entry name" value="Transferase(Phosphotransferase) domain 1"/>
    <property type="match status" value="1"/>
</dbReference>
<sequence length="301" mass="31848">MTPQAARDKAGQALRALWPDWSGDLTALAPGVLRASGTAAPVVVKLWPPEAADKARAQSDRQNAVAQVLARGELRAPGVLHFAAEIPALVMHDCGGQPLEAALQSAAPAQALALVERAGAWIAALHASSLRPAPFRPIGHLNWLDKLQTQGAEGTRAIADLPGFARHVAAQHALFDQVRRKPATRAVTHKDLNAGNLLVGADGALWGIDFENAAEDEPLRDLFALGVDILAFTPVGQDPEEALAALAHGYGKGLGDPLVRVFLQRAFALGLWARTPAAPSRRQAARLRAAEWILAQDSAVF</sequence>
<protein>
    <submittedName>
        <fullName evidence="2">Aminoglycoside phosphotransferase family protein</fullName>
        <ecNumber evidence="2">2.7.1.-</ecNumber>
    </submittedName>
</protein>
<dbReference type="InterPro" id="IPR002575">
    <property type="entry name" value="Aminoglycoside_PTrfase"/>
</dbReference>
<dbReference type="EMBL" id="CP124616">
    <property type="protein sequence ID" value="WGW03113.1"/>
    <property type="molecule type" value="Genomic_DNA"/>
</dbReference>
<evidence type="ECO:0000313" key="3">
    <source>
        <dbReference type="Proteomes" id="UP001241605"/>
    </source>
</evidence>
<dbReference type="EC" id="2.7.1.-" evidence="2"/>
<dbReference type="Pfam" id="PF01636">
    <property type="entry name" value="APH"/>
    <property type="match status" value="1"/>
</dbReference>
<name>A0ABY8QGI0_9RHOB</name>
<dbReference type="GO" id="GO:0016740">
    <property type="term" value="F:transferase activity"/>
    <property type="evidence" value="ECO:0007669"/>
    <property type="project" value="UniProtKB-KW"/>
</dbReference>
<keyword evidence="2" id="KW-0808">Transferase</keyword>
<dbReference type="SUPFAM" id="SSF56112">
    <property type="entry name" value="Protein kinase-like (PK-like)"/>
    <property type="match status" value="1"/>
</dbReference>
<dbReference type="RefSeq" id="WP_282299741.1">
    <property type="nucleotide sequence ID" value="NZ_CP124616.1"/>
</dbReference>
<feature type="domain" description="Aminoglycoside phosphotransferase" evidence="1">
    <location>
        <begin position="36"/>
        <end position="251"/>
    </location>
</feature>
<accession>A0ABY8QGI0</accession>
<organism evidence="2 3">
    <name type="scientific">Tropicibacter oceani</name>
    <dbReference type="NCBI Taxonomy" id="3058420"/>
    <lineage>
        <taxon>Bacteria</taxon>
        <taxon>Pseudomonadati</taxon>
        <taxon>Pseudomonadota</taxon>
        <taxon>Alphaproteobacteria</taxon>
        <taxon>Rhodobacterales</taxon>
        <taxon>Roseobacteraceae</taxon>
        <taxon>Tropicibacter</taxon>
    </lineage>
</organism>
<dbReference type="InterPro" id="IPR011009">
    <property type="entry name" value="Kinase-like_dom_sf"/>
</dbReference>
<gene>
    <name evidence="2" type="ORF">QF118_14415</name>
</gene>
<reference evidence="2 3" key="1">
    <citation type="submission" date="2023-05" db="EMBL/GenBank/DDBJ databases">
        <title>YMD87, complete Genome.</title>
        <authorList>
            <person name="Zhang J."/>
            <person name="Xu X."/>
        </authorList>
    </citation>
    <scope>NUCLEOTIDE SEQUENCE [LARGE SCALE GENOMIC DNA]</scope>
    <source>
        <strain evidence="2 3">YMD87</strain>
    </source>
</reference>
<dbReference type="Proteomes" id="UP001241605">
    <property type="component" value="Chromosome"/>
</dbReference>
<proteinExistence type="predicted"/>
<evidence type="ECO:0000259" key="1">
    <source>
        <dbReference type="Pfam" id="PF01636"/>
    </source>
</evidence>